<accession>A0A1M5LUZ3</accession>
<dbReference type="EMBL" id="LT670818">
    <property type="protein sequence ID" value="SHG68877.1"/>
    <property type="molecule type" value="Genomic_DNA"/>
</dbReference>
<gene>
    <name evidence="2" type="ORF">SAMN05444169_3674</name>
</gene>
<feature type="signal peptide" evidence="1">
    <location>
        <begin position="1"/>
        <end position="30"/>
    </location>
</feature>
<evidence type="ECO:0000256" key="1">
    <source>
        <dbReference type="SAM" id="SignalP"/>
    </source>
</evidence>
<dbReference type="Proteomes" id="UP000190675">
    <property type="component" value="Chromosome I"/>
</dbReference>
<name>A0A1M5LUZ3_9BRAD</name>
<evidence type="ECO:0000313" key="2">
    <source>
        <dbReference type="EMBL" id="SHG68877.1"/>
    </source>
</evidence>
<evidence type="ECO:0000313" key="3">
    <source>
        <dbReference type="Proteomes" id="UP000190675"/>
    </source>
</evidence>
<reference evidence="2 3" key="1">
    <citation type="submission" date="2016-11" db="EMBL/GenBank/DDBJ databases">
        <authorList>
            <person name="Jaros S."/>
            <person name="Januszkiewicz K."/>
            <person name="Wedrychowicz H."/>
        </authorList>
    </citation>
    <scope>NUCLEOTIDE SEQUENCE [LARGE SCALE GENOMIC DNA]</scope>
    <source>
        <strain evidence="2 3">GAS242</strain>
    </source>
</reference>
<protein>
    <submittedName>
        <fullName evidence="2">Uncharacterized protein</fullName>
    </submittedName>
</protein>
<sequence length="82" mass="8618">MSGINSRVTAFAIIGLSLGFATMGAAPALAHTGRTQLSPRTTVQRHVAAWRTGQNAQFAPRVDAASCALPSDGCYDNERITN</sequence>
<dbReference type="AlphaFoldDB" id="A0A1M5LUZ3"/>
<keyword evidence="1" id="KW-0732">Signal</keyword>
<proteinExistence type="predicted"/>
<organism evidence="2 3">
    <name type="scientific">Bradyrhizobium erythrophlei</name>
    <dbReference type="NCBI Taxonomy" id="1437360"/>
    <lineage>
        <taxon>Bacteria</taxon>
        <taxon>Pseudomonadati</taxon>
        <taxon>Pseudomonadota</taxon>
        <taxon>Alphaproteobacteria</taxon>
        <taxon>Hyphomicrobiales</taxon>
        <taxon>Nitrobacteraceae</taxon>
        <taxon>Bradyrhizobium</taxon>
    </lineage>
</organism>
<dbReference type="RefSeq" id="WP_079567180.1">
    <property type="nucleotide sequence ID" value="NZ_LT670818.1"/>
</dbReference>
<feature type="chain" id="PRO_5013336518" evidence="1">
    <location>
        <begin position="31"/>
        <end position="82"/>
    </location>
</feature>